<dbReference type="EMBL" id="JAMYWD010000010">
    <property type="protein sequence ID" value="KAJ4959472.1"/>
    <property type="molecule type" value="Genomic_DNA"/>
</dbReference>
<dbReference type="Pfam" id="PF13178">
    <property type="entry name" value="DUF4005"/>
    <property type="match status" value="1"/>
</dbReference>
<keyword evidence="3" id="KW-1185">Reference proteome</keyword>
<dbReference type="InterPro" id="IPR025064">
    <property type="entry name" value="DUF4005"/>
</dbReference>
<dbReference type="Proteomes" id="UP001141806">
    <property type="component" value="Unassembled WGS sequence"/>
</dbReference>
<gene>
    <name evidence="2" type="ORF">NE237_026583</name>
</gene>
<evidence type="ECO:0000259" key="1">
    <source>
        <dbReference type="Pfam" id="PF13178"/>
    </source>
</evidence>
<evidence type="ECO:0000313" key="3">
    <source>
        <dbReference type="Proteomes" id="UP001141806"/>
    </source>
</evidence>
<organism evidence="2 3">
    <name type="scientific">Protea cynaroides</name>
    <dbReference type="NCBI Taxonomy" id="273540"/>
    <lineage>
        <taxon>Eukaryota</taxon>
        <taxon>Viridiplantae</taxon>
        <taxon>Streptophyta</taxon>
        <taxon>Embryophyta</taxon>
        <taxon>Tracheophyta</taxon>
        <taxon>Spermatophyta</taxon>
        <taxon>Magnoliopsida</taxon>
        <taxon>Proteales</taxon>
        <taxon>Proteaceae</taxon>
        <taxon>Protea</taxon>
    </lineage>
</organism>
<dbReference type="AlphaFoldDB" id="A0A9Q0H8J6"/>
<sequence length="179" mass="20419">MRKQETTTASIHSRRLWTSLESSTFNNLVESPKIVEIDTCRPRSRSRRTNASLWDSGEDPPYQTTSSPLPCQISSLLSIPENRNYQDFDWGLMGEGCRFCSAQSTSRFANSEVLNMPVASAKSVCAQNFFRGYSNFPNYMASTQSFRAKLRFHNAPKQMLEMGPRKWLSLNEMVKSRAI</sequence>
<name>A0A9Q0H8J6_9MAGN</name>
<protein>
    <recommendedName>
        <fullName evidence="1">DUF4005 domain-containing protein</fullName>
    </recommendedName>
</protein>
<evidence type="ECO:0000313" key="2">
    <source>
        <dbReference type="EMBL" id="KAJ4959472.1"/>
    </source>
</evidence>
<accession>A0A9Q0H8J6</accession>
<dbReference type="OrthoDB" id="1704267at2759"/>
<proteinExistence type="predicted"/>
<reference evidence="2" key="1">
    <citation type="journal article" date="2023" name="Plant J.">
        <title>The genome of the king protea, Protea cynaroides.</title>
        <authorList>
            <person name="Chang J."/>
            <person name="Duong T.A."/>
            <person name="Schoeman C."/>
            <person name="Ma X."/>
            <person name="Roodt D."/>
            <person name="Barker N."/>
            <person name="Li Z."/>
            <person name="Van de Peer Y."/>
            <person name="Mizrachi E."/>
        </authorList>
    </citation>
    <scope>NUCLEOTIDE SEQUENCE</scope>
    <source>
        <tissue evidence="2">Young leaves</tissue>
    </source>
</reference>
<feature type="domain" description="DUF4005" evidence="1">
    <location>
        <begin position="110"/>
        <end position="159"/>
    </location>
</feature>
<comment type="caution">
    <text evidence="2">The sequence shown here is derived from an EMBL/GenBank/DDBJ whole genome shotgun (WGS) entry which is preliminary data.</text>
</comment>